<name>A0A5N1IKT0_9BACT</name>
<dbReference type="RefSeq" id="WP_150905036.1">
    <property type="nucleotide sequence ID" value="NZ_VTWT01000010.1"/>
</dbReference>
<keyword evidence="1" id="KW-0732">Signal</keyword>
<comment type="caution">
    <text evidence="2">The sequence shown here is derived from an EMBL/GenBank/DDBJ whole genome shotgun (WGS) entry which is preliminary data.</text>
</comment>
<accession>A0A5N1IKT0</accession>
<dbReference type="AlphaFoldDB" id="A0A5N1IKT0"/>
<reference evidence="2 3" key="1">
    <citation type="submission" date="2019-09" db="EMBL/GenBank/DDBJ databases">
        <title>Genome sequence of Adhaeribacter sp. M2.</title>
        <authorList>
            <person name="Srinivasan S."/>
        </authorList>
    </citation>
    <scope>NUCLEOTIDE SEQUENCE [LARGE SCALE GENOMIC DNA]</scope>
    <source>
        <strain evidence="2 3">M2</strain>
    </source>
</reference>
<proteinExistence type="predicted"/>
<sequence length="173" mass="18267">MKPGTLLFRLPALLIFFASLLWTTKADAQVVSTNKARNLFWGFGGGGFSSEGGSAGFGLSTQFGSHIISGRFVRNYDFDGGGTQSWDAGALYGRSYKTQHAMISGSAGLGYVGPSSKVGTVGIPLESQIFWTPTHYFGIGIYGFGNLNTKQSFGGALLGIQLGRVTSPFISSN</sequence>
<keyword evidence="3" id="KW-1185">Reference proteome</keyword>
<gene>
    <name evidence="2" type="ORF">F0P94_16405</name>
</gene>
<feature type="signal peptide" evidence="1">
    <location>
        <begin position="1"/>
        <end position="28"/>
    </location>
</feature>
<dbReference type="EMBL" id="VTWT01000010">
    <property type="protein sequence ID" value="KAA9325999.1"/>
    <property type="molecule type" value="Genomic_DNA"/>
</dbReference>
<feature type="chain" id="PRO_5024844723" description="Outer membrane beta-barrel protein" evidence="1">
    <location>
        <begin position="29"/>
        <end position="173"/>
    </location>
</feature>
<evidence type="ECO:0000256" key="1">
    <source>
        <dbReference type="SAM" id="SignalP"/>
    </source>
</evidence>
<evidence type="ECO:0000313" key="3">
    <source>
        <dbReference type="Proteomes" id="UP000326570"/>
    </source>
</evidence>
<protein>
    <recommendedName>
        <fullName evidence="4">Outer membrane beta-barrel protein</fullName>
    </recommendedName>
</protein>
<organism evidence="2 3">
    <name type="scientific">Adhaeribacter soli</name>
    <dbReference type="NCBI Taxonomy" id="2607655"/>
    <lineage>
        <taxon>Bacteria</taxon>
        <taxon>Pseudomonadati</taxon>
        <taxon>Bacteroidota</taxon>
        <taxon>Cytophagia</taxon>
        <taxon>Cytophagales</taxon>
        <taxon>Hymenobacteraceae</taxon>
        <taxon>Adhaeribacter</taxon>
    </lineage>
</organism>
<evidence type="ECO:0000313" key="2">
    <source>
        <dbReference type="EMBL" id="KAA9325999.1"/>
    </source>
</evidence>
<dbReference type="Proteomes" id="UP000326570">
    <property type="component" value="Unassembled WGS sequence"/>
</dbReference>
<evidence type="ECO:0008006" key="4">
    <source>
        <dbReference type="Google" id="ProtNLM"/>
    </source>
</evidence>